<accession>A0A2K2FJF8</accession>
<organism evidence="4 5">
    <name type="scientific">Clostridium thermosuccinogenes</name>
    <dbReference type="NCBI Taxonomy" id="84032"/>
    <lineage>
        <taxon>Bacteria</taxon>
        <taxon>Bacillati</taxon>
        <taxon>Bacillota</taxon>
        <taxon>Clostridia</taxon>
        <taxon>Eubacteriales</taxon>
        <taxon>Clostridiaceae</taxon>
        <taxon>Clostridium</taxon>
    </lineage>
</organism>
<dbReference type="CDD" id="cd07341">
    <property type="entry name" value="M56_BlaR1_MecR1_like"/>
    <property type="match status" value="1"/>
</dbReference>
<dbReference type="PANTHER" id="PTHR34978">
    <property type="entry name" value="POSSIBLE SENSOR-TRANSDUCER PROTEIN BLAR"/>
    <property type="match status" value="1"/>
</dbReference>
<evidence type="ECO:0000259" key="2">
    <source>
        <dbReference type="Pfam" id="PF05569"/>
    </source>
</evidence>
<dbReference type="Pfam" id="PF05569">
    <property type="entry name" value="Peptidase_M56"/>
    <property type="match status" value="1"/>
</dbReference>
<keyword evidence="5" id="KW-1185">Reference proteome</keyword>
<feature type="transmembrane region" description="Helical" evidence="1">
    <location>
        <begin position="122"/>
        <end position="147"/>
    </location>
</feature>
<dbReference type="RefSeq" id="WP_103080434.1">
    <property type="nucleotide sequence ID" value="NZ_CP021850.1"/>
</dbReference>
<feature type="domain" description="DUF4825" evidence="3">
    <location>
        <begin position="460"/>
        <end position="540"/>
    </location>
</feature>
<dbReference type="EMBL" id="NIOJ01000006">
    <property type="protein sequence ID" value="PNU00818.1"/>
    <property type="molecule type" value="Genomic_DNA"/>
</dbReference>
<dbReference type="OrthoDB" id="9804799at2"/>
<dbReference type="PANTHER" id="PTHR34978:SF3">
    <property type="entry name" value="SLR0241 PROTEIN"/>
    <property type="match status" value="1"/>
</dbReference>
<dbReference type="InterPro" id="IPR032250">
    <property type="entry name" value="DUF4825"/>
</dbReference>
<dbReference type="InterPro" id="IPR052173">
    <property type="entry name" value="Beta-lactam_resp_regulator"/>
</dbReference>
<evidence type="ECO:0000313" key="4">
    <source>
        <dbReference type="EMBL" id="PNU00818.1"/>
    </source>
</evidence>
<evidence type="ECO:0008006" key="6">
    <source>
        <dbReference type="Google" id="ProtNLM"/>
    </source>
</evidence>
<sequence>MELLKSVFLSVLNMSVTASLVAVAVIIARLPLKKSPKVFSYALWSAVLFRLVCPFSFSSRLSLLGFMPSSQAGSAPARYIPEDTGMIKLPLVDIAFKRINAAFSSSIPPAAAPLAKLNPMDILIFLGALIWLTGMAVMLVYAAIAYLRLKRRISTATLVSENIYESDLIRSPFVCGFVKPKIYLPLSLTGEEREYILLHEKTHIQRLDYIAKLVAFLVLALHWFNPIMWLCFSLMTRDMEMSCDERVIQKTSGLKVTSYSRSLLALASQKKMPAPGPLAFGESNVKARIKNLLDYKKPAFWLIIASIAIVAILTVMLVSNPVRGINILEHPESFLGEKILRSTAKARIVDNATGDEYILTDANKIGQVTAIIEKMRISKKEISRSRSQEHDSRYSIFLYYDTDDANEEYNCVVHIDPVWVDNNVKPSLRFNLVNRKETLSRLEDLIADIIRRTSYDVKFLMENKTQYVGNHVKVGSLLNGMPLPEGVTRGILELLTSEPPYGVIYHYELTDDTIEVGEEQFLRNSVLLFALIDNVDEITHLGHWSNKSLSSTPFKYTYTRADIEKIVGGDVRQFAVSEEKLKELIEIVQMMVFDSP</sequence>
<feature type="transmembrane region" description="Helical" evidence="1">
    <location>
        <begin position="6"/>
        <end position="26"/>
    </location>
</feature>
<dbReference type="InterPro" id="IPR008756">
    <property type="entry name" value="Peptidase_M56"/>
</dbReference>
<feature type="transmembrane region" description="Helical" evidence="1">
    <location>
        <begin position="213"/>
        <end position="235"/>
    </location>
</feature>
<dbReference type="Pfam" id="PF16107">
    <property type="entry name" value="DUF4825"/>
    <property type="match status" value="1"/>
</dbReference>
<dbReference type="KEGG" id="cthd:CDO33_19320"/>
<evidence type="ECO:0000259" key="3">
    <source>
        <dbReference type="Pfam" id="PF16107"/>
    </source>
</evidence>
<feature type="transmembrane region" description="Helical" evidence="1">
    <location>
        <begin position="299"/>
        <end position="318"/>
    </location>
</feature>
<evidence type="ECO:0000256" key="1">
    <source>
        <dbReference type="SAM" id="Phobius"/>
    </source>
</evidence>
<dbReference type="Proteomes" id="UP000236151">
    <property type="component" value="Unassembled WGS sequence"/>
</dbReference>
<keyword evidence="1" id="KW-0812">Transmembrane</keyword>
<comment type="caution">
    <text evidence="4">The sequence shown here is derived from an EMBL/GenBank/DDBJ whole genome shotgun (WGS) entry which is preliminary data.</text>
</comment>
<name>A0A2K2FJF8_9CLOT</name>
<evidence type="ECO:0000313" key="5">
    <source>
        <dbReference type="Proteomes" id="UP000236151"/>
    </source>
</evidence>
<gene>
    <name evidence="4" type="ORF">CDQ84_03985</name>
</gene>
<keyword evidence="1" id="KW-0472">Membrane</keyword>
<protein>
    <recommendedName>
        <fullName evidence="6">Peptidase M56 domain-containing protein</fullName>
    </recommendedName>
</protein>
<reference evidence="4 5" key="1">
    <citation type="submission" date="2017-06" db="EMBL/GenBank/DDBJ databases">
        <title>Investigating the central metabolism of Clostridium thermosuccinogenes.</title>
        <authorList>
            <person name="Koendjbiharie J.G."/>
            <person name="van Kranenburg R."/>
        </authorList>
    </citation>
    <scope>NUCLEOTIDE SEQUENCE [LARGE SCALE GENOMIC DNA]</scope>
    <source>
        <strain evidence="4 5">DSM 5806</strain>
    </source>
</reference>
<dbReference type="AlphaFoldDB" id="A0A2K2FJF8"/>
<proteinExistence type="predicted"/>
<feature type="domain" description="Peptidase M56" evidence="2">
    <location>
        <begin position="10"/>
        <end position="292"/>
    </location>
</feature>
<keyword evidence="1" id="KW-1133">Transmembrane helix</keyword>